<feature type="coiled-coil region" evidence="1">
    <location>
        <begin position="92"/>
        <end position="119"/>
    </location>
</feature>
<comment type="caution">
    <text evidence="2">The sequence shown here is derived from an EMBL/GenBank/DDBJ whole genome shotgun (WGS) entry which is preliminary data.</text>
</comment>
<evidence type="ECO:0000256" key="1">
    <source>
        <dbReference type="SAM" id="Coils"/>
    </source>
</evidence>
<keyword evidence="3" id="KW-1185">Reference proteome</keyword>
<reference evidence="2" key="1">
    <citation type="submission" date="2021-02" db="EMBL/GenBank/DDBJ databases">
        <title>Copper resistance gene diversity in local Xanthomonas species at agrochemical polluted sites in Trinidad, Trinidad and Tobago.</title>
        <authorList>
            <person name="Ramnarine S.D.B.J."/>
            <person name="Ramsubhag A."/>
            <person name="Jayaraman J."/>
        </authorList>
    </citation>
    <scope>NUCLEOTIDE SEQUENCE</scope>
    <source>
        <strain evidence="2">CaNP6A</strain>
    </source>
</reference>
<name>A0ABS8NQF9_9XANT</name>
<keyword evidence="1" id="KW-0175">Coiled coil</keyword>
<dbReference type="EMBL" id="JAFFQI010000163">
    <property type="protein sequence ID" value="MCD0265086.1"/>
    <property type="molecule type" value="Genomic_DNA"/>
</dbReference>
<evidence type="ECO:0000313" key="2">
    <source>
        <dbReference type="EMBL" id="MCD0265086.1"/>
    </source>
</evidence>
<sequence>MSLNNAQLICEEFLQEQIRRNEVERIVPSESKVARTMLSRGLELRSVYQELEQSLGFDGVEWKVFLEFCVLATGAHWTPEKNIADRSARKRLDKVNEAIAGLADQLAELLEERDEINNRGPFSSDTLYHPVDVIDRASERNGHYQSYLKERLENLCQFDLKYWPSLSEMVRVIATDAEIANVQSHDSRSAAMSQTSRPSVADFVRAIEEGIAENQHCGLGGLPASFRLSDESIAALVNVLLNLPPESAKDAKYVKNIRERDRRRT</sequence>
<evidence type="ECO:0000313" key="3">
    <source>
        <dbReference type="Proteomes" id="UP001430396"/>
    </source>
</evidence>
<organism evidence="2 3">
    <name type="scientific">Xanthomonas melonis</name>
    <dbReference type="NCBI Taxonomy" id="56456"/>
    <lineage>
        <taxon>Bacteria</taxon>
        <taxon>Pseudomonadati</taxon>
        <taxon>Pseudomonadota</taxon>
        <taxon>Gammaproteobacteria</taxon>
        <taxon>Lysobacterales</taxon>
        <taxon>Lysobacteraceae</taxon>
        <taxon>Xanthomonas</taxon>
    </lineage>
</organism>
<accession>A0ABS8NQF9</accession>
<gene>
    <name evidence="2" type="ORF">JWH11_01250</name>
</gene>
<proteinExistence type="predicted"/>
<protein>
    <recommendedName>
        <fullName evidence="4">HEPN AbiU2-like domain-containing protein</fullName>
    </recommendedName>
</protein>
<dbReference type="RefSeq" id="WP_230434132.1">
    <property type="nucleotide sequence ID" value="NZ_JAFFQI010000163.1"/>
</dbReference>
<dbReference type="Proteomes" id="UP001430396">
    <property type="component" value="Unassembled WGS sequence"/>
</dbReference>
<evidence type="ECO:0008006" key="4">
    <source>
        <dbReference type="Google" id="ProtNLM"/>
    </source>
</evidence>